<evidence type="ECO:0000313" key="4">
    <source>
        <dbReference type="Proteomes" id="UP000635606"/>
    </source>
</evidence>
<sequence length="356" mass="36365">MTEVDMLVRDTLTDRADAAPNGAGLLARVHTRSRLFRRRRRVGAAGAGVAAVLLGVAGVPVVSGLLPGDGGGVPESVGGPAASPPSGSKSFGTDRASDAPTSPPPAFTVVLGPPRITLPTVPFTPPTGVVDGLAPAVAMFDGRPMIMHSPEGGSDGKPMLMLYVGATSEAGLEGTTVPVKIRGVDGTLLKPTSRPHPGVQLTWTEPDGTAMLITAGNITDDQVVAYANGLRKADLPVLAPFSFTLLPQGMELDNVGPSDMVFKVPGQPSSADFGGKLGFLLNADGGQDAASWPLLVGGRRAQFSAQDDGGRVLLVSQPNGYVLQIQVPANLTISDDDIKRMAEGVTVNSGAKGGRG</sequence>
<dbReference type="AlphaFoldDB" id="A0A8J4ED67"/>
<dbReference type="RefSeq" id="WP_203930290.1">
    <property type="nucleotide sequence ID" value="NZ_BOPH01000079.1"/>
</dbReference>
<comment type="caution">
    <text evidence="3">The sequence shown here is derived from an EMBL/GenBank/DDBJ whole genome shotgun (WGS) entry which is preliminary data.</text>
</comment>
<dbReference type="EMBL" id="BOPH01000079">
    <property type="protein sequence ID" value="GIJ70389.1"/>
    <property type="molecule type" value="Genomic_DNA"/>
</dbReference>
<reference evidence="3" key="1">
    <citation type="submission" date="2021-01" db="EMBL/GenBank/DDBJ databases">
        <title>Whole genome shotgun sequence of Virgisporangium ochraceum NBRC 16418.</title>
        <authorList>
            <person name="Komaki H."/>
            <person name="Tamura T."/>
        </authorList>
    </citation>
    <scope>NUCLEOTIDE SEQUENCE</scope>
    <source>
        <strain evidence="3">NBRC 16418</strain>
    </source>
</reference>
<evidence type="ECO:0000313" key="3">
    <source>
        <dbReference type="EMBL" id="GIJ70389.1"/>
    </source>
</evidence>
<keyword evidence="2" id="KW-0472">Membrane</keyword>
<protein>
    <submittedName>
        <fullName evidence="3">Uncharacterized protein</fullName>
    </submittedName>
</protein>
<keyword evidence="2" id="KW-1133">Transmembrane helix</keyword>
<evidence type="ECO:0000256" key="1">
    <source>
        <dbReference type="SAM" id="MobiDB-lite"/>
    </source>
</evidence>
<feature type="compositionally biased region" description="Low complexity" evidence="1">
    <location>
        <begin position="74"/>
        <end position="88"/>
    </location>
</feature>
<feature type="transmembrane region" description="Helical" evidence="2">
    <location>
        <begin position="42"/>
        <end position="66"/>
    </location>
</feature>
<proteinExistence type="predicted"/>
<keyword evidence="2" id="KW-0812">Transmembrane</keyword>
<evidence type="ECO:0000256" key="2">
    <source>
        <dbReference type="SAM" id="Phobius"/>
    </source>
</evidence>
<dbReference type="Proteomes" id="UP000635606">
    <property type="component" value="Unassembled WGS sequence"/>
</dbReference>
<organism evidence="3 4">
    <name type="scientific">Virgisporangium ochraceum</name>
    <dbReference type="NCBI Taxonomy" id="65505"/>
    <lineage>
        <taxon>Bacteria</taxon>
        <taxon>Bacillati</taxon>
        <taxon>Actinomycetota</taxon>
        <taxon>Actinomycetes</taxon>
        <taxon>Micromonosporales</taxon>
        <taxon>Micromonosporaceae</taxon>
        <taxon>Virgisporangium</taxon>
    </lineage>
</organism>
<keyword evidence="4" id="KW-1185">Reference proteome</keyword>
<feature type="region of interest" description="Disordered" evidence="1">
    <location>
        <begin position="72"/>
        <end position="110"/>
    </location>
</feature>
<name>A0A8J4ED67_9ACTN</name>
<gene>
    <name evidence="3" type="ORF">Voc01_053060</name>
</gene>
<accession>A0A8J4ED67</accession>